<evidence type="ECO:0000256" key="1">
    <source>
        <dbReference type="SAM" id="MobiDB-lite"/>
    </source>
</evidence>
<evidence type="ECO:0000313" key="4">
    <source>
        <dbReference type="Proteomes" id="UP001596156"/>
    </source>
</evidence>
<protein>
    <recommendedName>
        <fullName evidence="5">Integral membrane protein</fullName>
    </recommendedName>
</protein>
<feature type="compositionally biased region" description="Pro residues" evidence="1">
    <location>
        <begin position="26"/>
        <end position="38"/>
    </location>
</feature>
<comment type="caution">
    <text evidence="3">The sequence shown here is derived from an EMBL/GenBank/DDBJ whole genome shotgun (WGS) entry which is preliminary data.</text>
</comment>
<keyword evidence="2" id="KW-1133">Transmembrane helix</keyword>
<keyword evidence="2" id="KW-0472">Membrane</keyword>
<name>A0ABW0DB79_STRFI</name>
<feature type="compositionally biased region" description="Pro residues" evidence="1">
    <location>
        <begin position="1"/>
        <end position="17"/>
    </location>
</feature>
<feature type="region of interest" description="Disordered" evidence="1">
    <location>
        <begin position="1"/>
        <end position="101"/>
    </location>
</feature>
<dbReference type="Proteomes" id="UP001596156">
    <property type="component" value="Unassembled WGS sequence"/>
</dbReference>
<organism evidence="3 4">
    <name type="scientific">Streptomyces fimbriatus</name>
    <dbReference type="NCBI Taxonomy" id="68197"/>
    <lineage>
        <taxon>Bacteria</taxon>
        <taxon>Bacillati</taxon>
        <taxon>Actinomycetota</taxon>
        <taxon>Actinomycetes</taxon>
        <taxon>Kitasatosporales</taxon>
        <taxon>Streptomycetaceae</taxon>
        <taxon>Streptomyces</taxon>
    </lineage>
</organism>
<feature type="transmembrane region" description="Helical" evidence="2">
    <location>
        <begin position="194"/>
        <end position="213"/>
    </location>
</feature>
<gene>
    <name evidence="3" type="ORF">ACFPN6_24700</name>
</gene>
<evidence type="ECO:0000313" key="3">
    <source>
        <dbReference type="EMBL" id="MFC5227708.1"/>
    </source>
</evidence>
<feature type="transmembrane region" description="Helical" evidence="2">
    <location>
        <begin position="113"/>
        <end position="134"/>
    </location>
</feature>
<evidence type="ECO:0008006" key="5">
    <source>
        <dbReference type="Google" id="ProtNLM"/>
    </source>
</evidence>
<sequence>MSNEHPVPPPVPQPDRPGPYGRYGPPGRPGRYGPPGPYGHPGQYGLPAAPGQSPGPHGAPGHPVHPAHSAPHAQAPGFPSYPAAGVPPHARAAGVPPSYDPSRPTVMPGTVRAAQVVIFATTGLGVLLTVLAGVAAGAEAAGRFLGTYLMTLVLFVLAFRYPKAGNGVRTASIVLASLQILFALSATARGVPLGVLPLGSAVAVIVLLGQGGAGDWFRRHRANGVPPQHI</sequence>
<keyword evidence="2" id="KW-0812">Transmembrane</keyword>
<keyword evidence="4" id="KW-1185">Reference proteome</keyword>
<evidence type="ECO:0000256" key="2">
    <source>
        <dbReference type="SAM" id="Phobius"/>
    </source>
</evidence>
<feature type="transmembrane region" description="Helical" evidence="2">
    <location>
        <begin position="171"/>
        <end position="188"/>
    </location>
</feature>
<feature type="compositionally biased region" description="Low complexity" evidence="1">
    <location>
        <begin position="40"/>
        <end position="77"/>
    </location>
</feature>
<accession>A0ABW0DB79</accession>
<proteinExistence type="predicted"/>
<reference evidence="4" key="1">
    <citation type="journal article" date="2019" name="Int. J. Syst. Evol. Microbiol.">
        <title>The Global Catalogue of Microorganisms (GCM) 10K type strain sequencing project: providing services to taxonomists for standard genome sequencing and annotation.</title>
        <authorList>
            <consortium name="The Broad Institute Genomics Platform"/>
            <consortium name="The Broad Institute Genome Sequencing Center for Infectious Disease"/>
            <person name="Wu L."/>
            <person name="Ma J."/>
        </authorList>
    </citation>
    <scope>NUCLEOTIDE SEQUENCE [LARGE SCALE GENOMIC DNA]</scope>
    <source>
        <strain evidence="4">CCM 8479</strain>
    </source>
</reference>
<feature type="transmembrane region" description="Helical" evidence="2">
    <location>
        <begin position="140"/>
        <end position="159"/>
    </location>
</feature>
<dbReference type="RefSeq" id="WP_344644321.1">
    <property type="nucleotide sequence ID" value="NZ_BAAASS010000007.1"/>
</dbReference>
<dbReference type="EMBL" id="JBHSKL010000034">
    <property type="protein sequence ID" value="MFC5227708.1"/>
    <property type="molecule type" value="Genomic_DNA"/>
</dbReference>